<keyword evidence="5" id="KW-1185">Reference proteome</keyword>
<dbReference type="OrthoDB" id="300709at2759"/>
<dbReference type="InterPro" id="IPR008030">
    <property type="entry name" value="NmrA-like"/>
</dbReference>
<evidence type="ECO:0000256" key="2">
    <source>
        <dbReference type="ARBA" id="ARBA00022857"/>
    </source>
</evidence>
<dbReference type="Pfam" id="PF05368">
    <property type="entry name" value="NmrA"/>
    <property type="match status" value="1"/>
</dbReference>
<protein>
    <submittedName>
        <fullName evidence="4">NAD(P)-binding protein</fullName>
    </submittedName>
</protein>
<dbReference type="GO" id="GO:0005634">
    <property type="term" value="C:nucleus"/>
    <property type="evidence" value="ECO:0007669"/>
    <property type="project" value="TreeGrafter"/>
</dbReference>
<proteinExistence type="inferred from homology"/>
<dbReference type="Gene3D" id="3.40.50.720">
    <property type="entry name" value="NAD(P)-binding Rossmann-like Domain"/>
    <property type="match status" value="1"/>
</dbReference>
<dbReference type="Gene3D" id="3.90.25.10">
    <property type="entry name" value="UDP-galactose 4-epimerase, domain 1"/>
    <property type="match status" value="1"/>
</dbReference>
<gene>
    <name evidence="4" type="ORF">EXIGLDRAFT_165268</name>
</gene>
<evidence type="ECO:0000259" key="3">
    <source>
        <dbReference type="Pfam" id="PF05368"/>
    </source>
</evidence>
<sequence length="382" mass="42578">MYKSLSSLRPLSHTTHHHRTFIPNNMSANKKIITVIGGTGAQGRPVIEALVAAPSPFAVRILTRDANHELAKELVAKFGVEFVEGSVLDDAAVAKAFKGAYGAFINIDTFTVGEVAELHAGVRAYELACAAGVEHFVWSSLDYKLKDNRYDDRYGAPHYNVKGRVWEFIKSQAKDGDMFCSLLITGPYTESLGSIYAPIGQRKSDGAVVFALPWGAPESNLRFPFISLPDIAFFARWIFDDPPAKGTVKEVPIMSEFISGPELAQAFQNATGQRAVYVPQTIEEYVASLPFKDMPLNADDKSPDLKKWTWGKFFTTSMRQWIEPDQLLRDRDMAWIKSIHPGTLSVEQWMKATGYTGIPGKNPLKRWEAARPQRLGLEHLLE</sequence>
<keyword evidence="2" id="KW-0521">NADP</keyword>
<name>A0A165FD46_EXIGL</name>
<reference evidence="4 5" key="1">
    <citation type="journal article" date="2016" name="Mol. Biol. Evol.">
        <title>Comparative Genomics of Early-Diverging Mushroom-Forming Fungi Provides Insights into the Origins of Lignocellulose Decay Capabilities.</title>
        <authorList>
            <person name="Nagy L.G."/>
            <person name="Riley R."/>
            <person name="Tritt A."/>
            <person name="Adam C."/>
            <person name="Daum C."/>
            <person name="Floudas D."/>
            <person name="Sun H."/>
            <person name="Yadav J.S."/>
            <person name="Pangilinan J."/>
            <person name="Larsson K.H."/>
            <person name="Matsuura K."/>
            <person name="Barry K."/>
            <person name="Labutti K."/>
            <person name="Kuo R."/>
            <person name="Ohm R.A."/>
            <person name="Bhattacharya S.S."/>
            <person name="Shirouzu T."/>
            <person name="Yoshinaga Y."/>
            <person name="Martin F.M."/>
            <person name="Grigoriev I.V."/>
            <person name="Hibbett D.S."/>
        </authorList>
    </citation>
    <scope>NUCLEOTIDE SEQUENCE [LARGE SCALE GENOMIC DNA]</scope>
    <source>
        <strain evidence="4 5">HHB12029</strain>
    </source>
</reference>
<accession>A0A165FD46</accession>
<dbReference type="EMBL" id="KV426090">
    <property type="protein sequence ID" value="KZV88794.1"/>
    <property type="molecule type" value="Genomic_DNA"/>
</dbReference>
<dbReference type="SUPFAM" id="SSF51735">
    <property type="entry name" value="NAD(P)-binding Rossmann-fold domains"/>
    <property type="match status" value="1"/>
</dbReference>
<feature type="domain" description="NmrA-like" evidence="3">
    <location>
        <begin position="30"/>
        <end position="289"/>
    </location>
</feature>
<evidence type="ECO:0000256" key="1">
    <source>
        <dbReference type="ARBA" id="ARBA00006328"/>
    </source>
</evidence>
<dbReference type="PANTHER" id="PTHR42748:SF14">
    <property type="entry name" value="SNOAL-LIKE DOMAIN-CONTAINING PROTEIN"/>
    <property type="match status" value="1"/>
</dbReference>
<dbReference type="InterPro" id="IPR051164">
    <property type="entry name" value="NmrA-like_oxidored"/>
</dbReference>
<dbReference type="InParanoid" id="A0A165FD46"/>
<evidence type="ECO:0000313" key="4">
    <source>
        <dbReference type="EMBL" id="KZV88794.1"/>
    </source>
</evidence>
<dbReference type="AlphaFoldDB" id="A0A165FD46"/>
<comment type="similarity">
    <text evidence="1">Belongs to the NmrA-type oxidoreductase family.</text>
</comment>
<dbReference type="STRING" id="1314781.A0A165FD46"/>
<dbReference type="PANTHER" id="PTHR42748">
    <property type="entry name" value="NITROGEN METABOLITE REPRESSION PROTEIN NMRA FAMILY MEMBER"/>
    <property type="match status" value="1"/>
</dbReference>
<dbReference type="Proteomes" id="UP000077266">
    <property type="component" value="Unassembled WGS sequence"/>
</dbReference>
<organism evidence="4 5">
    <name type="scientific">Exidia glandulosa HHB12029</name>
    <dbReference type="NCBI Taxonomy" id="1314781"/>
    <lineage>
        <taxon>Eukaryota</taxon>
        <taxon>Fungi</taxon>
        <taxon>Dikarya</taxon>
        <taxon>Basidiomycota</taxon>
        <taxon>Agaricomycotina</taxon>
        <taxon>Agaricomycetes</taxon>
        <taxon>Auriculariales</taxon>
        <taxon>Exidiaceae</taxon>
        <taxon>Exidia</taxon>
    </lineage>
</organism>
<evidence type="ECO:0000313" key="5">
    <source>
        <dbReference type="Proteomes" id="UP000077266"/>
    </source>
</evidence>
<dbReference type="InterPro" id="IPR036291">
    <property type="entry name" value="NAD(P)-bd_dom_sf"/>
</dbReference>